<sequence>MTPSPTSSLWMPRSRCPASAAQTASGTLPTPSWIVAPSGMRSTTAAAIAWSRASDARCSGSASGRSTAYQPTQSARRMRCAPAVRGICAFTSTKNGTRPMSAAL</sequence>
<proteinExistence type="predicted"/>
<accession>A0ABY5DY69</accession>
<dbReference type="Proteomes" id="UP001056035">
    <property type="component" value="Chromosome"/>
</dbReference>
<gene>
    <name evidence="2" type="ORF">NBH00_07845</name>
</gene>
<evidence type="ECO:0000256" key="1">
    <source>
        <dbReference type="SAM" id="MobiDB-lite"/>
    </source>
</evidence>
<evidence type="ECO:0000313" key="3">
    <source>
        <dbReference type="Proteomes" id="UP001056035"/>
    </source>
</evidence>
<dbReference type="RefSeq" id="WP_254572784.1">
    <property type="nucleotide sequence ID" value="NZ_CP098502.1"/>
</dbReference>
<organism evidence="2 3">
    <name type="scientific">Paraconexibacter antarcticus</name>
    <dbReference type="NCBI Taxonomy" id="2949664"/>
    <lineage>
        <taxon>Bacteria</taxon>
        <taxon>Bacillati</taxon>
        <taxon>Actinomycetota</taxon>
        <taxon>Thermoleophilia</taxon>
        <taxon>Solirubrobacterales</taxon>
        <taxon>Paraconexibacteraceae</taxon>
        <taxon>Paraconexibacter</taxon>
    </lineage>
</organism>
<reference evidence="2 3" key="1">
    <citation type="submission" date="2022-06" db="EMBL/GenBank/DDBJ databases">
        <title>Paraconexibacter antarcticus.</title>
        <authorList>
            <person name="Kim C.S."/>
        </authorList>
    </citation>
    <scope>NUCLEOTIDE SEQUENCE [LARGE SCALE GENOMIC DNA]</scope>
    <source>
        <strain evidence="2 3">02-257</strain>
    </source>
</reference>
<feature type="compositionally biased region" description="Polar residues" evidence="1">
    <location>
        <begin position="20"/>
        <end position="30"/>
    </location>
</feature>
<protein>
    <submittedName>
        <fullName evidence="2">Uncharacterized protein</fullName>
    </submittedName>
</protein>
<evidence type="ECO:0000313" key="2">
    <source>
        <dbReference type="EMBL" id="UTI66106.1"/>
    </source>
</evidence>
<name>A0ABY5DY69_9ACTN</name>
<dbReference type="EMBL" id="CP098502">
    <property type="protein sequence ID" value="UTI66106.1"/>
    <property type="molecule type" value="Genomic_DNA"/>
</dbReference>
<keyword evidence="3" id="KW-1185">Reference proteome</keyword>
<feature type="region of interest" description="Disordered" evidence="1">
    <location>
        <begin position="1"/>
        <end position="32"/>
    </location>
</feature>